<name>A0A1M2VZR8_TRAPU</name>
<reference evidence="2 3" key="1">
    <citation type="submission" date="2016-10" db="EMBL/GenBank/DDBJ databases">
        <title>Genome sequence of the basidiomycete white-rot fungus Trametes pubescens.</title>
        <authorList>
            <person name="Makela M.R."/>
            <person name="Granchi Z."/>
            <person name="Peng M."/>
            <person name="De Vries R.P."/>
            <person name="Grigoriev I."/>
            <person name="Riley R."/>
            <person name="Hilden K."/>
        </authorList>
    </citation>
    <scope>NUCLEOTIDE SEQUENCE [LARGE SCALE GENOMIC DNA]</scope>
    <source>
        <strain evidence="2 3">FBCC735</strain>
    </source>
</reference>
<feature type="signal peptide" evidence="1">
    <location>
        <begin position="1"/>
        <end position="21"/>
    </location>
</feature>
<gene>
    <name evidence="2" type="ORF">TRAPUB_10421</name>
</gene>
<dbReference type="EMBL" id="MNAD01000440">
    <property type="protein sequence ID" value="OJT13012.1"/>
    <property type="molecule type" value="Genomic_DNA"/>
</dbReference>
<dbReference type="OrthoDB" id="2730320at2759"/>
<feature type="chain" id="PRO_5009890656" evidence="1">
    <location>
        <begin position="22"/>
        <end position="57"/>
    </location>
</feature>
<evidence type="ECO:0000256" key="1">
    <source>
        <dbReference type="SAM" id="SignalP"/>
    </source>
</evidence>
<keyword evidence="1" id="KW-0732">Signal</keyword>
<proteinExistence type="predicted"/>
<accession>A0A1M2VZR8</accession>
<evidence type="ECO:0000313" key="2">
    <source>
        <dbReference type="EMBL" id="OJT13012.1"/>
    </source>
</evidence>
<keyword evidence="3" id="KW-1185">Reference proteome</keyword>
<dbReference type="Proteomes" id="UP000184267">
    <property type="component" value="Unassembled WGS sequence"/>
</dbReference>
<dbReference type="OMA" id="KQYNARS"/>
<organism evidence="2 3">
    <name type="scientific">Trametes pubescens</name>
    <name type="common">White-rot fungus</name>
    <dbReference type="NCBI Taxonomy" id="154538"/>
    <lineage>
        <taxon>Eukaryota</taxon>
        <taxon>Fungi</taxon>
        <taxon>Dikarya</taxon>
        <taxon>Basidiomycota</taxon>
        <taxon>Agaricomycotina</taxon>
        <taxon>Agaricomycetes</taxon>
        <taxon>Polyporales</taxon>
        <taxon>Polyporaceae</taxon>
        <taxon>Trametes</taxon>
    </lineage>
</organism>
<evidence type="ECO:0000313" key="3">
    <source>
        <dbReference type="Proteomes" id="UP000184267"/>
    </source>
</evidence>
<sequence length="57" mass="6230">MNSRIVLFFVTLMAFALFAAASPVPNPEGVVVKKALKQYNARSGAAKKRSDDYKPSK</sequence>
<protein>
    <submittedName>
        <fullName evidence="2">Uncharacterized protein</fullName>
    </submittedName>
</protein>
<dbReference type="AlphaFoldDB" id="A0A1M2VZR8"/>
<comment type="caution">
    <text evidence="2">The sequence shown here is derived from an EMBL/GenBank/DDBJ whole genome shotgun (WGS) entry which is preliminary data.</text>
</comment>